<dbReference type="AlphaFoldDB" id="G0VH40"/>
<dbReference type="PANTHER" id="PTHR15052">
    <property type="entry name" value="RNA POLYMERASE III TRANSCRIPTION INITIATION FACTOR COMPLEX SUBUNIT"/>
    <property type="match status" value="1"/>
</dbReference>
<dbReference type="OMA" id="RLWKWDY"/>
<reference evidence="5 6" key="1">
    <citation type="journal article" date="2011" name="Proc. Natl. Acad. Sci. U.S.A.">
        <title>Evolutionary erosion of yeast sex chromosomes by mating-type switching accidents.</title>
        <authorList>
            <person name="Gordon J.L."/>
            <person name="Armisen D."/>
            <person name="Proux-Wera E."/>
            <person name="Oheigeartaigh S.S."/>
            <person name="Byrne K.P."/>
            <person name="Wolfe K.H."/>
        </authorList>
    </citation>
    <scope>NUCLEOTIDE SEQUENCE [LARGE SCALE GENOMIC DNA]</scope>
    <source>
        <strain evidence="6">ATCC 76901 / BCRC 22586 / CBS 4309 / NBRC 1992 / NRRL Y-12630</strain>
    </source>
</reference>
<dbReference type="InterPro" id="IPR036322">
    <property type="entry name" value="WD40_repeat_dom_sf"/>
</dbReference>
<evidence type="ECO:0000256" key="2">
    <source>
        <dbReference type="ARBA" id="ARBA00023163"/>
    </source>
</evidence>
<dbReference type="GeneID" id="96904459"/>
<accession>G0VH40</accession>
<dbReference type="FunCoup" id="G0VH40">
    <property type="interactions" value="258"/>
</dbReference>
<proteinExistence type="predicted"/>
<name>G0VH40_NAUCA</name>
<comment type="subcellular location">
    <subcellularLocation>
        <location evidence="1">Nucleus</location>
    </subcellularLocation>
</comment>
<dbReference type="EMBL" id="HE576757">
    <property type="protein sequence ID" value="CCC70812.1"/>
    <property type="molecule type" value="Genomic_DNA"/>
</dbReference>
<feature type="compositionally biased region" description="Basic residues" evidence="4">
    <location>
        <begin position="15"/>
        <end position="26"/>
    </location>
</feature>
<feature type="compositionally biased region" description="Polar residues" evidence="4">
    <location>
        <begin position="186"/>
        <end position="199"/>
    </location>
</feature>
<evidence type="ECO:0000313" key="6">
    <source>
        <dbReference type="Proteomes" id="UP000001640"/>
    </source>
</evidence>
<dbReference type="GO" id="GO:0001002">
    <property type="term" value="F:RNA polymerase III type 1 promoter sequence-specific DNA binding"/>
    <property type="evidence" value="ECO:0007669"/>
    <property type="project" value="EnsemblFungi"/>
</dbReference>
<keyword evidence="2" id="KW-0804">Transcription</keyword>
<reference key="2">
    <citation type="submission" date="2011-08" db="EMBL/GenBank/DDBJ databases">
        <title>Genome sequence of Naumovozyma castellii.</title>
        <authorList>
            <person name="Gordon J.L."/>
            <person name="Armisen D."/>
            <person name="Proux-Wera E."/>
            <person name="OhEigeartaigh S.S."/>
            <person name="Byrne K.P."/>
            <person name="Wolfe K.H."/>
        </authorList>
    </citation>
    <scope>NUCLEOTIDE SEQUENCE</scope>
    <source>
        <strain>Type strain:CBS 4309</strain>
    </source>
</reference>
<sequence>MTSANTPIPNDLSSKPKRGRGRPRKNKSTETEAVANQTDPDVIGISNEIAEMLKSVDMGAIDTNSSQLEVAGNVEKAEPATNGKRRPKRAASKKAQDTLAQLSLDALNHVNGDIEEHDDADFQLNEMEHAEDDHEDEYDVHLEDIALELTEHHDATSDDVEVPQRQAKRRGPKGQGSTIKRRKKATTISRSPSTASVSTLGKKGRIVRALKDLSAARDKIERLYGLNSDKLLRLAQIKQGFQASLFDFPAENLQEDCINNVKVTLPCCKNINLSKFENIKHTTYRTINELELGTLFAYRDDPLTVLINGMESSLPIKQRMDIPVLPNYKRFGFVHNLGGLATDMAWHASNTDDNIQYLAIALSQHCKEPLDPKLQMFNKETHVACVEVYKFVSTTLEFTKVETIVHKFGEVWDLKWHEGYSNKEKKFLGLLTFVCQDGSVKLIEVPLPNSDDDDGNLIYCEEPSLSIELPFTSITCFDFTSSETIVCGFKNGFVAEFNIFDSKIPSFYERVHDSYVITIKTAFSEFENLVVSTISVDGYFNIFEPKDIFTTMTTVNRFRGSNIAPLAYSAQLYSLILTDGADSLRAVVPRASFAMHPVCSHESTIGSISTSKLHPMVLSGAADGSLFIDNLARRLLTGSKSISKSLKSLRLWNWEYSPKLDKYSLDFNYRVFSSSSTAPSKVRIDAPGVNISCIKWNESRSAGKFYAFTNNAGLLTIEHLGDEKV</sequence>
<evidence type="ECO:0008006" key="7">
    <source>
        <dbReference type="Google" id="ProtNLM"/>
    </source>
</evidence>
<dbReference type="RefSeq" id="XP_003677166.1">
    <property type="nucleotide sequence ID" value="XM_003677118.1"/>
</dbReference>
<dbReference type="SUPFAM" id="SSF50978">
    <property type="entry name" value="WD40 repeat-like"/>
    <property type="match status" value="1"/>
</dbReference>
<feature type="compositionally biased region" description="Polar residues" evidence="4">
    <location>
        <begin position="1"/>
        <end position="13"/>
    </location>
</feature>
<keyword evidence="6" id="KW-1185">Reference proteome</keyword>
<protein>
    <recommendedName>
        <fullName evidence="7">Transcription factor tau 91 kDa subunit</fullName>
    </recommendedName>
</protein>
<feature type="region of interest" description="Disordered" evidence="4">
    <location>
        <begin position="1"/>
        <end position="42"/>
    </location>
</feature>
<dbReference type="GO" id="GO:0005634">
    <property type="term" value="C:nucleus"/>
    <property type="evidence" value="ECO:0007669"/>
    <property type="project" value="UniProtKB-SubCell"/>
</dbReference>
<evidence type="ECO:0000256" key="3">
    <source>
        <dbReference type="ARBA" id="ARBA00023242"/>
    </source>
</evidence>
<gene>
    <name evidence="5" type="primary">NCAS0F03280</name>
    <name evidence="5" type="ordered locus">NCAS_0F03280</name>
</gene>
<dbReference type="GO" id="GO:0000127">
    <property type="term" value="C:transcription factor TFIIIC complex"/>
    <property type="evidence" value="ECO:0007669"/>
    <property type="project" value="EnsemblFungi"/>
</dbReference>
<evidence type="ECO:0000256" key="4">
    <source>
        <dbReference type="SAM" id="MobiDB-lite"/>
    </source>
</evidence>
<dbReference type="GO" id="GO:0001003">
    <property type="term" value="F:RNA polymerase III type 2 promoter sequence-specific DNA binding"/>
    <property type="evidence" value="ECO:0007669"/>
    <property type="project" value="EnsemblFungi"/>
</dbReference>
<evidence type="ECO:0000256" key="1">
    <source>
        <dbReference type="ARBA" id="ARBA00004123"/>
    </source>
</evidence>
<feature type="region of interest" description="Disordered" evidence="4">
    <location>
        <begin position="151"/>
        <end position="200"/>
    </location>
</feature>
<dbReference type="InParanoid" id="G0VH40"/>
<dbReference type="Proteomes" id="UP000001640">
    <property type="component" value="Chromosome 6"/>
</dbReference>
<evidence type="ECO:0000313" key="5">
    <source>
        <dbReference type="EMBL" id="CCC70812.1"/>
    </source>
</evidence>
<dbReference type="STRING" id="1064592.G0VH40"/>
<dbReference type="eggNOG" id="ENOG502S1WJ">
    <property type="taxonomic scope" value="Eukaryota"/>
</dbReference>
<feature type="compositionally biased region" description="Basic residues" evidence="4">
    <location>
        <begin position="83"/>
        <end position="92"/>
    </location>
</feature>
<dbReference type="Gene3D" id="2.130.10.10">
    <property type="entry name" value="YVTN repeat-like/Quinoprotein amine dehydrogenase"/>
    <property type="match status" value="1"/>
</dbReference>
<organism evidence="5 6">
    <name type="scientific">Naumovozyma castellii</name>
    <name type="common">Yeast</name>
    <name type="synonym">Saccharomyces castellii</name>
    <dbReference type="NCBI Taxonomy" id="27288"/>
    <lineage>
        <taxon>Eukaryota</taxon>
        <taxon>Fungi</taxon>
        <taxon>Dikarya</taxon>
        <taxon>Ascomycota</taxon>
        <taxon>Saccharomycotina</taxon>
        <taxon>Saccharomycetes</taxon>
        <taxon>Saccharomycetales</taxon>
        <taxon>Saccharomycetaceae</taxon>
        <taxon>Naumovozyma</taxon>
    </lineage>
</organism>
<dbReference type="OrthoDB" id="4703at2759"/>
<dbReference type="InterPro" id="IPR015943">
    <property type="entry name" value="WD40/YVTN_repeat-like_dom_sf"/>
</dbReference>
<dbReference type="InterPro" id="IPR052416">
    <property type="entry name" value="GTF3C_component"/>
</dbReference>
<dbReference type="GO" id="GO:0042791">
    <property type="term" value="P:5S class rRNA transcription by RNA polymerase III"/>
    <property type="evidence" value="ECO:0007669"/>
    <property type="project" value="EnsemblFungi"/>
</dbReference>
<dbReference type="KEGG" id="ncs:NCAS_0F03280"/>
<dbReference type="PANTHER" id="PTHR15052:SF2">
    <property type="entry name" value="GENERAL TRANSCRIPTION FACTOR 3C POLYPEPTIDE 2"/>
    <property type="match status" value="1"/>
</dbReference>
<keyword evidence="3" id="KW-0539">Nucleus</keyword>
<feature type="region of interest" description="Disordered" evidence="4">
    <location>
        <begin position="67"/>
        <end position="96"/>
    </location>
</feature>
<dbReference type="HOGENOM" id="CLU_023122_0_0_1"/>